<reference evidence="2 3" key="1">
    <citation type="submission" date="2011-08" db="EMBL/GenBank/DDBJ databases">
        <title>The Genome Sequence of Clostridium hathewayi WAL-18680.</title>
        <authorList>
            <consortium name="The Broad Institute Genome Sequencing Platform"/>
            <person name="Earl A."/>
            <person name="Ward D."/>
            <person name="Feldgarden M."/>
            <person name="Gevers D."/>
            <person name="Finegold S.M."/>
            <person name="Summanen P.H."/>
            <person name="Molitoris D.R."/>
            <person name="Song M."/>
            <person name="Daigneault M."/>
            <person name="Allen-Vercoe E."/>
            <person name="Young S.K."/>
            <person name="Zeng Q."/>
            <person name="Gargeya S."/>
            <person name="Fitzgerald M."/>
            <person name="Haas B."/>
            <person name="Abouelleil A."/>
            <person name="Alvarado L."/>
            <person name="Arachchi H.M."/>
            <person name="Berlin A."/>
            <person name="Brown A."/>
            <person name="Chapman S.B."/>
            <person name="Chen Z."/>
            <person name="Dunbar C."/>
            <person name="Freedman E."/>
            <person name="Gearin G."/>
            <person name="Gellesch M."/>
            <person name="Goldberg J."/>
            <person name="Griggs A."/>
            <person name="Gujja S."/>
            <person name="Heiman D."/>
            <person name="Howarth C."/>
            <person name="Larson L."/>
            <person name="Lui A."/>
            <person name="MacDonald P.J.P."/>
            <person name="Montmayeur A."/>
            <person name="Murphy C."/>
            <person name="Neiman D."/>
            <person name="Pearson M."/>
            <person name="Priest M."/>
            <person name="Roberts A."/>
            <person name="Saif S."/>
            <person name="Shea T."/>
            <person name="Shenoy N."/>
            <person name="Sisk P."/>
            <person name="Stolte C."/>
            <person name="Sykes S."/>
            <person name="Wortman J."/>
            <person name="Nusbaum C."/>
            <person name="Birren B."/>
        </authorList>
    </citation>
    <scope>NUCLEOTIDE SEQUENCE [LARGE SCALE GENOMIC DNA]</scope>
    <source>
        <strain evidence="2 3">WAL-18680</strain>
    </source>
</reference>
<comment type="caution">
    <text evidence="2">The sequence shown here is derived from an EMBL/GenBank/DDBJ whole genome shotgun (WGS) entry which is preliminary data.</text>
</comment>
<dbReference type="OrthoDB" id="1645614at2"/>
<accession>G5IG57</accession>
<keyword evidence="1" id="KW-0472">Membrane</keyword>
<dbReference type="Proteomes" id="UP000005384">
    <property type="component" value="Unassembled WGS sequence"/>
</dbReference>
<gene>
    <name evidence="2" type="ORF">HMPREF9473_02485</name>
</gene>
<organism evidence="2 3">
    <name type="scientific">Hungatella hathewayi WAL-18680</name>
    <dbReference type="NCBI Taxonomy" id="742737"/>
    <lineage>
        <taxon>Bacteria</taxon>
        <taxon>Bacillati</taxon>
        <taxon>Bacillota</taxon>
        <taxon>Clostridia</taxon>
        <taxon>Lachnospirales</taxon>
        <taxon>Lachnospiraceae</taxon>
        <taxon>Hungatella</taxon>
    </lineage>
</organism>
<dbReference type="EMBL" id="ADLN01000055">
    <property type="protein sequence ID" value="EHI59519.1"/>
    <property type="molecule type" value="Genomic_DNA"/>
</dbReference>
<protein>
    <recommendedName>
        <fullName evidence="4">Nucleoside transporter/FeoB GTPase Gate domain-containing protein</fullName>
    </recommendedName>
</protein>
<name>G5IG57_9FIRM</name>
<feature type="transmembrane region" description="Helical" evidence="1">
    <location>
        <begin position="285"/>
        <end position="306"/>
    </location>
</feature>
<evidence type="ECO:0008006" key="4">
    <source>
        <dbReference type="Google" id="ProtNLM"/>
    </source>
</evidence>
<evidence type="ECO:0000256" key="1">
    <source>
        <dbReference type="SAM" id="Phobius"/>
    </source>
</evidence>
<keyword evidence="3" id="KW-1185">Reference proteome</keyword>
<keyword evidence="1" id="KW-0812">Transmembrane</keyword>
<feature type="transmembrane region" description="Helical" evidence="1">
    <location>
        <begin position="131"/>
        <end position="153"/>
    </location>
</feature>
<feature type="transmembrane region" description="Helical" evidence="1">
    <location>
        <begin position="76"/>
        <end position="95"/>
    </location>
</feature>
<feature type="transmembrane region" description="Helical" evidence="1">
    <location>
        <begin position="43"/>
        <end position="64"/>
    </location>
</feature>
<feature type="transmembrane region" description="Helical" evidence="1">
    <location>
        <begin position="246"/>
        <end position="264"/>
    </location>
</feature>
<dbReference type="RefSeq" id="WP_006780464.1">
    <property type="nucleotide sequence ID" value="NZ_CP040506.1"/>
</dbReference>
<evidence type="ECO:0000313" key="2">
    <source>
        <dbReference type="EMBL" id="EHI59519.1"/>
    </source>
</evidence>
<dbReference type="AlphaFoldDB" id="G5IG57"/>
<dbReference type="PATRIC" id="fig|742737.3.peg.2502"/>
<proteinExistence type="predicted"/>
<evidence type="ECO:0000313" key="3">
    <source>
        <dbReference type="Proteomes" id="UP000005384"/>
    </source>
</evidence>
<feature type="transmembrane region" description="Helical" evidence="1">
    <location>
        <begin position="197"/>
        <end position="215"/>
    </location>
</feature>
<keyword evidence="1" id="KW-1133">Transmembrane helix</keyword>
<dbReference type="HOGENOM" id="CLU_051469_2_0_9"/>
<sequence>MKKSIQGAAAVLILLLLLSHPHLAYEGAKNGLLLWSQTVLPTLLPFMICSNVIVALDAIHLLTWPFKPLLTHVLKLSPAGSYILISGLLCGYPMGAKTCSEFLEDNRITGQEASYLLSICNHPSPMFLLGYVAGCMASNIPMAFLLIALYLPILPLSLLSRRYYGIHGACQGVVRKPDKALSFDKTMMSSVEVMVKIGGYIMLFSILACFLQTLLKDYGASQAVLLGVVEITTGIQSLSFHMTGPAQALAIVAVTAFGGMSGIFQTNSVLSENAKKAGLSIRHYILWKMLHSAVSCLILILLLAAFPQVPGR</sequence>